<dbReference type="GO" id="GO:0000981">
    <property type="term" value="F:DNA-binding transcription factor activity, RNA polymerase II-specific"/>
    <property type="evidence" value="ECO:0007669"/>
    <property type="project" value="InterPro"/>
</dbReference>
<keyword evidence="2" id="KW-0862">Zinc</keyword>
<dbReference type="PANTHER" id="PTHR47659:SF7">
    <property type="entry name" value="FUNGAL TRANSCRIPTIONAL REGULATORY PROTEIN, N-TERMINAL DOMAIN-CONTAINING PROTEIN"/>
    <property type="match status" value="1"/>
</dbReference>
<evidence type="ECO:0000259" key="8">
    <source>
        <dbReference type="PROSITE" id="PS50048"/>
    </source>
</evidence>
<feature type="compositionally biased region" description="Polar residues" evidence="7">
    <location>
        <begin position="456"/>
        <end position="470"/>
    </location>
</feature>
<feature type="compositionally biased region" description="Polar residues" evidence="7">
    <location>
        <begin position="385"/>
        <end position="397"/>
    </location>
</feature>
<evidence type="ECO:0000256" key="4">
    <source>
        <dbReference type="ARBA" id="ARBA00023125"/>
    </source>
</evidence>
<keyword evidence="3" id="KW-0805">Transcription regulation</keyword>
<feature type="domain" description="Zn(2)-C6 fungal-type" evidence="8">
    <location>
        <begin position="76"/>
        <end position="107"/>
    </location>
</feature>
<keyword evidence="4" id="KW-0238">DNA-binding</keyword>
<feature type="compositionally biased region" description="Low complexity" evidence="7">
    <location>
        <begin position="406"/>
        <end position="455"/>
    </location>
</feature>
<evidence type="ECO:0000256" key="7">
    <source>
        <dbReference type="SAM" id="MobiDB-lite"/>
    </source>
</evidence>
<feature type="region of interest" description="Disordered" evidence="7">
    <location>
        <begin position="276"/>
        <end position="299"/>
    </location>
</feature>
<feature type="region of interest" description="Disordered" evidence="7">
    <location>
        <begin position="384"/>
        <end position="470"/>
    </location>
</feature>
<evidence type="ECO:0000256" key="1">
    <source>
        <dbReference type="ARBA" id="ARBA00022723"/>
    </source>
</evidence>
<dbReference type="CDD" id="cd00067">
    <property type="entry name" value="GAL4"/>
    <property type="match status" value="1"/>
</dbReference>
<feature type="region of interest" description="Disordered" evidence="7">
    <location>
        <begin position="532"/>
        <end position="554"/>
    </location>
</feature>
<evidence type="ECO:0000256" key="6">
    <source>
        <dbReference type="ARBA" id="ARBA00023242"/>
    </source>
</evidence>
<dbReference type="PANTHER" id="PTHR47659">
    <property type="entry name" value="ZN(II)2CYS6 TRANSCRIPTION FACTOR (EUROFUNG)-RELATED"/>
    <property type="match status" value="1"/>
</dbReference>
<dbReference type="GO" id="GO:0008270">
    <property type="term" value="F:zinc ion binding"/>
    <property type="evidence" value="ECO:0007669"/>
    <property type="project" value="InterPro"/>
</dbReference>
<feature type="compositionally biased region" description="Basic residues" evidence="7">
    <location>
        <begin position="111"/>
        <end position="122"/>
    </location>
</feature>
<dbReference type="InterPro" id="IPR001138">
    <property type="entry name" value="Zn2Cys6_DnaBD"/>
</dbReference>
<keyword evidence="1" id="KW-0479">Metal-binding</keyword>
<protein>
    <recommendedName>
        <fullName evidence="8">Zn(2)-C6 fungal-type domain-containing protein</fullName>
    </recommendedName>
</protein>
<feature type="region of interest" description="Disordered" evidence="7">
    <location>
        <begin position="105"/>
        <end position="140"/>
    </location>
</feature>
<dbReference type="AlphaFoldDB" id="A0A8H3C9F2"/>
<evidence type="ECO:0000313" key="10">
    <source>
        <dbReference type="Proteomes" id="UP000663861"/>
    </source>
</evidence>
<proteinExistence type="predicted"/>
<reference evidence="9" key="1">
    <citation type="submission" date="2021-01" db="EMBL/GenBank/DDBJ databases">
        <authorList>
            <person name="Kaushik A."/>
        </authorList>
    </citation>
    <scope>NUCLEOTIDE SEQUENCE</scope>
    <source>
        <strain evidence="9">AG4-RS23</strain>
    </source>
</reference>
<evidence type="ECO:0000313" key="9">
    <source>
        <dbReference type="EMBL" id="CAE6476485.1"/>
    </source>
</evidence>
<dbReference type="GO" id="GO:0003677">
    <property type="term" value="F:DNA binding"/>
    <property type="evidence" value="ECO:0007669"/>
    <property type="project" value="UniProtKB-KW"/>
</dbReference>
<name>A0A8H3C9F2_9AGAM</name>
<evidence type="ECO:0000256" key="3">
    <source>
        <dbReference type="ARBA" id="ARBA00023015"/>
    </source>
</evidence>
<accession>A0A8H3C9F2</accession>
<dbReference type="SMART" id="SM00066">
    <property type="entry name" value="GAL4"/>
    <property type="match status" value="1"/>
</dbReference>
<gene>
    <name evidence="9" type="ORF">RDB_LOCUS90981</name>
</gene>
<dbReference type="EMBL" id="CAJMWY010001844">
    <property type="protein sequence ID" value="CAE6476485.1"/>
    <property type="molecule type" value="Genomic_DNA"/>
</dbReference>
<keyword evidence="5" id="KW-0804">Transcription</keyword>
<evidence type="ECO:0000256" key="5">
    <source>
        <dbReference type="ARBA" id="ARBA00023163"/>
    </source>
</evidence>
<feature type="region of interest" description="Disordered" evidence="7">
    <location>
        <begin position="312"/>
        <end position="331"/>
    </location>
</feature>
<dbReference type="InterPro" id="IPR050335">
    <property type="entry name" value="ERT1_acuK_gluconeogen_tf"/>
</dbReference>
<feature type="compositionally biased region" description="Polar residues" evidence="7">
    <location>
        <begin position="252"/>
        <end position="264"/>
    </location>
</feature>
<comment type="caution">
    <text evidence="9">The sequence shown here is derived from an EMBL/GenBank/DDBJ whole genome shotgun (WGS) entry which is preliminary data.</text>
</comment>
<feature type="region of interest" description="Disordered" evidence="7">
    <location>
        <begin position="30"/>
        <end position="67"/>
    </location>
</feature>
<feature type="compositionally biased region" description="Basic residues" evidence="7">
    <location>
        <begin position="532"/>
        <end position="544"/>
    </location>
</feature>
<keyword evidence="6" id="KW-0539">Nucleus</keyword>
<feature type="compositionally biased region" description="Low complexity" evidence="7">
    <location>
        <begin position="49"/>
        <end position="59"/>
    </location>
</feature>
<feature type="compositionally biased region" description="Basic and acidic residues" evidence="7">
    <location>
        <begin position="123"/>
        <end position="137"/>
    </location>
</feature>
<organism evidence="9 10">
    <name type="scientific">Rhizoctonia solani</name>
    <dbReference type="NCBI Taxonomy" id="456999"/>
    <lineage>
        <taxon>Eukaryota</taxon>
        <taxon>Fungi</taxon>
        <taxon>Dikarya</taxon>
        <taxon>Basidiomycota</taxon>
        <taxon>Agaricomycotina</taxon>
        <taxon>Agaricomycetes</taxon>
        <taxon>Cantharellales</taxon>
        <taxon>Ceratobasidiaceae</taxon>
        <taxon>Rhizoctonia</taxon>
    </lineage>
</organism>
<sequence length="554" mass="62867">MPSRHGSVHSLNSPPTSLLYTMSDMDLPPAQHPSLTNLDRYDMYDTHPSSTSASYAESSVGGGMPVRPKRKQVKNACSACQRACKRCDVGRPCERCIKYGMADSCRDSQRKERKKGIKRGPYKKRDGESAVPHDPDPSAHYLPGMISDLQRMSPKRMGRVQSVGQVDLSSASLIPIDVDPVPTHSPAQTLPLQIQSVPSAQYQYQTPAMIPASHNHTQTPPLSLAGVHQNQNQYQTHQQHTHQHHTSSNSHPQASSSYHHSEDQYYSTRYDQLAHAATRPAHYRTEESCSQSTQHQDYPRHVQQMQDYTRSPMLQYPSPEHSPPRERQYSERQYSNAVYHDNSSRHSMVQAVHHDQAYQSQSDSMAHDQETHDTRVMDPYYATHPHQQQHQRPYSSESHMHDVHQQQDQQQQPQSYYPSYNAYQQPSTSYGSSNSHSHSQQQQPQPQQYGYSQSHVPQQQQAMSASQNDAGYSQHLNYASASSSSMNAYPTQTHHQMDNNSMQLQYSSVRSPMKMVHRGSIDASAGMVAHPHHHSQHHHQHHSQHVGNVQIQSN</sequence>
<feature type="region of interest" description="Disordered" evidence="7">
    <location>
        <begin position="230"/>
        <end position="264"/>
    </location>
</feature>
<evidence type="ECO:0000256" key="2">
    <source>
        <dbReference type="ARBA" id="ARBA00022833"/>
    </source>
</evidence>
<dbReference type="Proteomes" id="UP000663861">
    <property type="component" value="Unassembled WGS sequence"/>
</dbReference>
<dbReference type="PROSITE" id="PS50048">
    <property type="entry name" value="ZN2_CY6_FUNGAL_2"/>
    <property type="match status" value="1"/>
</dbReference>